<organism evidence="3 4">
    <name type="scientific">Dracunculus medinensis</name>
    <name type="common">Guinea worm</name>
    <dbReference type="NCBI Taxonomy" id="318479"/>
    <lineage>
        <taxon>Eukaryota</taxon>
        <taxon>Metazoa</taxon>
        <taxon>Ecdysozoa</taxon>
        <taxon>Nematoda</taxon>
        <taxon>Chromadorea</taxon>
        <taxon>Rhabditida</taxon>
        <taxon>Spirurina</taxon>
        <taxon>Dracunculoidea</taxon>
        <taxon>Dracunculidae</taxon>
        <taxon>Dracunculus</taxon>
    </lineage>
</organism>
<dbReference type="InterPro" id="IPR036179">
    <property type="entry name" value="Ig-like_dom_sf"/>
</dbReference>
<dbReference type="SMART" id="SM00408">
    <property type="entry name" value="IGc2"/>
    <property type="match status" value="7"/>
</dbReference>
<sequence length="1279" mass="144214">MQNHWVEVNERSDKYYFGINEKGHYERAFEEDLHYRKVSTPSPAQLNYQQQYQQQYQQHNPHQQIYQENPQKMSVMQKNALQQQQAKAILLNYSLSGNIKNSTPYKNGQAFRRAPKPPQFTIVPGSNTVNSGENAFGDPPPQIEWMRSDGSKISSGGRIRTEVDKDGLWRLKIDRCTASDADTYLCIAKNSGGAVQTRHSLNVLEPRKSAAPQFVGKFQSVTINEGDSLTLYCKAAGERIRMSWSKDGTLLKTGGNYKIEDKGNGETTLVISGAKMADGGWYQCDATNDGGTSSLKGRVVVQSRQKLNTPREQITLRKVDRRLARDGMRRDDEMHAAPSREPPRFISVPKSFNLIEGQTALLDCQFAPADDPNLKIAWHCYSRISTVCESGYAALEINPVTVFDRGEYTVVAVNSLGEARHSVHLDVVGHRAVLSDSSNLDKFGSGYQSKIEGASNSIQIAEMPNFHSELRSMEVFEGDNIHLETKLSPSNDSKLKVEWFLNGNCLLANNRIKLSNDYGFVSLDLANISRSDAGLYTCRATNEIGVAETVATIIVQPRMPQYDEHIVQDVEDARELQYIQDKSPQAPVFLSQLRNCDCKQELGRSYFEARIAPFNDPTLKVIWLKDGRPLPNANRIQIFENFGCVSLTLHPTYPEDEGTYTCVLRNAYGEAQSSAHLSTMYVESLQTDSKHEQSLAQIGYLDSHEVHIGPPSIERPEEFSSIEPPRFARKLANRLEVNENDPVHFECRIQPASDVKMTVEWYHNGAPLAAAHRFRPMFDFDILYTYPEDSGTYTVIARNELGEIQCSLDLIVNSQKSLYLDPHHPEGLERIQELEQTRIRPLEHPADRVCDNPPRFLGDLKDLNLNENDNIHFDIKLQPINDPTMVVEWFINGHPILAGSRVKMQYDFGFITFDIRGAIAEDSGIYTLKATNALGEATKECRVTVKPYATILSETQHQESLGKIQEIENLNRYGRQEVEDQIPQTAPQFVRPLPGNIGEIEEGTPLHLECQVVPLNDNTLSITWLREGKPIPTGHRFRTYHDFGFVSLDILDVYAEDTGTYICVAKNAMGEAKTAVSFTCKAKAAIIGQTNHPESAPKFIKHLGDGHMIYVTEGDNVYLEAQIVPVDDNSLTYEWLLNGKPLMKAHRFVLSHDFGFVALNILYMYPEDSGTYELIIRNKAGEAKSVIDIDCAVKGNMITESFHPNSIQRIRELEMPLQKEEGKPEAPRQPPQIVRELPPDLGNIHESQTLHLEAQILPVDDNQLKVTLQFLFFTILPHF</sequence>
<feature type="domain" description="Ig-like" evidence="2">
    <location>
        <begin position="596"/>
        <end position="678"/>
    </location>
</feature>
<dbReference type="Pfam" id="PF07679">
    <property type="entry name" value="I-set"/>
    <property type="match status" value="9"/>
</dbReference>
<dbReference type="PANTHER" id="PTHR47633:SF4">
    <property type="entry name" value="MYOPALLADIN ISOFORM X1"/>
    <property type="match status" value="1"/>
</dbReference>
<dbReference type="PROSITE" id="PS50835">
    <property type="entry name" value="IG_LIKE"/>
    <property type="match status" value="7"/>
</dbReference>
<dbReference type="FunFam" id="2.60.40.10:FF:002429">
    <property type="entry name" value="KETtiN (Drosophila actin-binding) homolog"/>
    <property type="match status" value="1"/>
</dbReference>
<dbReference type="InterPro" id="IPR003598">
    <property type="entry name" value="Ig_sub2"/>
</dbReference>
<protein>
    <submittedName>
        <fullName evidence="4">BMA-KETN-1</fullName>
    </submittedName>
</protein>
<dbReference type="AlphaFoldDB" id="A0A158Q2J7"/>
<feature type="domain" description="Ig-like" evidence="2">
    <location>
        <begin position="987"/>
        <end position="1079"/>
    </location>
</feature>
<dbReference type="FunFam" id="2.60.40.10:FF:000107">
    <property type="entry name" value="Myosin, light chain kinase a"/>
    <property type="match status" value="1"/>
</dbReference>
<dbReference type="WBParaSite" id="DME_0000026901-mRNA-1">
    <property type="protein sequence ID" value="DME_0000026901-mRNA-1"/>
    <property type="gene ID" value="DME_0000026901"/>
</dbReference>
<feature type="domain" description="Ig-like" evidence="2">
    <location>
        <begin position="725"/>
        <end position="819"/>
    </location>
</feature>
<keyword evidence="1" id="KW-0393">Immunoglobulin domain</keyword>
<feature type="domain" description="Ig-like" evidence="2">
    <location>
        <begin position="115"/>
        <end position="202"/>
    </location>
</feature>
<proteinExistence type="predicted"/>
<evidence type="ECO:0000256" key="1">
    <source>
        <dbReference type="ARBA" id="ARBA00023319"/>
    </source>
</evidence>
<dbReference type="PANTHER" id="PTHR47633">
    <property type="entry name" value="IMMUNOGLOBULIN"/>
    <property type="match status" value="1"/>
</dbReference>
<evidence type="ECO:0000313" key="4">
    <source>
        <dbReference type="WBParaSite" id="DME_0000026901-mRNA-1"/>
    </source>
</evidence>
<dbReference type="SUPFAM" id="SSF48726">
    <property type="entry name" value="Immunoglobulin"/>
    <property type="match status" value="9"/>
</dbReference>
<dbReference type="FunFam" id="2.60.40.10:FF:000962">
    <property type="entry name" value="titin isoform X1"/>
    <property type="match status" value="2"/>
</dbReference>
<feature type="domain" description="Ig-like" evidence="2">
    <location>
        <begin position="206"/>
        <end position="300"/>
    </location>
</feature>
<evidence type="ECO:0000313" key="3">
    <source>
        <dbReference type="Proteomes" id="UP000038040"/>
    </source>
</evidence>
<dbReference type="Proteomes" id="UP000038040">
    <property type="component" value="Unplaced"/>
</dbReference>
<feature type="domain" description="Ig-like" evidence="2">
    <location>
        <begin position="464"/>
        <end position="554"/>
    </location>
</feature>
<dbReference type="Gene3D" id="2.60.40.10">
    <property type="entry name" value="Immunoglobulins"/>
    <property type="match status" value="9"/>
</dbReference>
<dbReference type="InterPro" id="IPR003599">
    <property type="entry name" value="Ig_sub"/>
</dbReference>
<accession>A0A158Q2J7</accession>
<feature type="domain" description="Ig-like" evidence="2">
    <location>
        <begin position="343"/>
        <end position="426"/>
    </location>
</feature>
<reference evidence="4" key="1">
    <citation type="submission" date="2016-04" db="UniProtKB">
        <authorList>
            <consortium name="WormBaseParasite"/>
        </authorList>
    </citation>
    <scope>IDENTIFICATION</scope>
</reference>
<name>A0A158Q2J7_DRAME</name>
<evidence type="ECO:0000259" key="2">
    <source>
        <dbReference type="PROSITE" id="PS50835"/>
    </source>
</evidence>
<dbReference type="InterPro" id="IPR013783">
    <property type="entry name" value="Ig-like_fold"/>
</dbReference>
<dbReference type="InterPro" id="IPR007110">
    <property type="entry name" value="Ig-like_dom"/>
</dbReference>
<dbReference type="CDD" id="cd00096">
    <property type="entry name" value="Ig"/>
    <property type="match status" value="2"/>
</dbReference>
<dbReference type="SMART" id="SM00409">
    <property type="entry name" value="IG"/>
    <property type="match status" value="9"/>
</dbReference>
<dbReference type="InterPro" id="IPR013098">
    <property type="entry name" value="Ig_I-set"/>
</dbReference>
<dbReference type="FunFam" id="2.60.40.10:FF:000119">
    <property type="entry name" value="Sallimus, isoform P"/>
    <property type="match status" value="3"/>
</dbReference>